<evidence type="ECO:0000256" key="1">
    <source>
        <dbReference type="SAM" id="Phobius"/>
    </source>
</evidence>
<comment type="caution">
    <text evidence="2">The sequence shown here is derived from an EMBL/GenBank/DDBJ whole genome shotgun (WGS) entry which is preliminary data.</text>
</comment>
<dbReference type="eggNOG" id="COG1298">
    <property type="taxonomic scope" value="Bacteria"/>
</dbReference>
<keyword evidence="2" id="KW-0282">Flagellum</keyword>
<reference evidence="2 3" key="1">
    <citation type="journal article" date="2014" name="Genome Announc.">
        <title>Draft Genome Sequences of Two Vibrionaceae Species, Vibrio ponticus C121 and Photobacterium aphoticum C119, Isolated as Coral Reef Microbiota.</title>
        <authorList>
            <person name="Al-saari N."/>
            <person name="Meirelles P.M."/>
            <person name="Mino S."/>
            <person name="Suda W."/>
            <person name="Oshima K."/>
            <person name="Hattori M."/>
            <person name="Ohkuma M."/>
            <person name="Thompson F.L."/>
            <person name="Gomez-Gil B."/>
            <person name="Sawabe T."/>
            <person name="Sawabe T."/>
        </authorList>
    </citation>
    <scope>NUCLEOTIDE SEQUENCE [LARGE SCALE GENOMIC DNA]</scope>
    <source>
        <strain evidence="2 3">JCM 19237</strain>
    </source>
</reference>
<dbReference type="Proteomes" id="UP000029227">
    <property type="component" value="Unassembled WGS sequence"/>
</dbReference>
<gene>
    <name evidence="2" type="ORF">JCM19237_3255</name>
</gene>
<evidence type="ECO:0000313" key="3">
    <source>
        <dbReference type="Proteomes" id="UP000029227"/>
    </source>
</evidence>
<dbReference type="EMBL" id="BBMN01000016">
    <property type="protein sequence ID" value="GAL07316.1"/>
    <property type="molecule type" value="Genomic_DNA"/>
</dbReference>
<keyword evidence="1" id="KW-0472">Membrane</keyword>
<dbReference type="STRING" id="754436.JCM19237_3255"/>
<dbReference type="AlphaFoldDB" id="A0A090QWR0"/>
<evidence type="ECO:0000313" key="2">
    <source>
        <dbReference type="EMBL" id="GAL07316.1"/>
    </source>
</evidence>
<keyword evidence="1" id="KW-0812">Transmembrane</keyword>
<keyword evidence="1" id="KW-1133">Transmembrane helix</keyword>
<feature type="transmembrane region" description="Helical" evidence="1">
    <location>
        <begin position="21"/>
        <end position="49"/>
    </location>
</feature>
<accession>A0A090QWR0</accession>
<sequence length="54" mass="5942">MKQKLAPIFRALAKGQLGVPLLLMTILAMVILPIPAIVLDMLFTFNIVLACWSC</sequence>
<name>A0A090QWR0_9GAMM</name>
<keyword evidence="2" id="KW-0969">Cilium</keyword>
<protein>
    <submittedName>
        <fullName evidence="2">Flagellar biosynthesis protein FlhA</fullName>
    </submittedName>
</protein>
<proteinExistence type="predicted"/>
<organism evidence="2 3">
    <name type="scientific">Photobacterium aphoticum</name>
    <dbReference type="NCBI Taxonomy" id="754436"/>
    <lineage>
        <taxon>Bacteria</taxon>
        <taxon>Pseudomonadati</taxon>
        <taxon>Pseudomonadota</taxon>
        <taxon>Gammaproteobacteria</taxon>
        <taxon>Vibrionales</taxon>
        <taxon>Vibrionaceae</taxon>
        <taxon>Photobacterium</taxon>
    </lineage>
</organism>
<keyword evidence="2" id="KW-0966">Cell projection</keyword>